<evidence type="ECO:0000313" key="1">
    <source>
        <dbReference type="EMBL" id="WAR25664.1"/>
    </source>
</evidence>
<protein>
    <submittedName>
        <fullName evidence="1">Uncharacterized protein</fullName>
    </submittedName>
</protein>
<name>A0ABY7FWM6_MYAAR</name>
<reference evidence="1" key="1">
    <citation type="submission" date="2022-11" db="EMBL/GenBank/DDBJ databases">
        <title>Centuries of genome instability and evolution in soft-shell clam transmissible cancer (bioRxiv).</title>
        <authorList>
            <person name="Hart S.F.M."/>
            <person name="Yonemitsu M.A."/>
            <person name="Giersch R.M."/>
            <person name="Beal B.F."/>
            <person name="Arriagada G."/>
            <person name="Davis B.W."/>
            <person name="Ostrander E.A."/>
            <person name="Goff S.P."/>
            <person name="Metzger M.J."/>
        </authorList>
    </citation>
    <scope>NUCLEOTIDE SEQUENCE</scope>
    <source>
        <strain evidence="1">MELC-2E11</strain>
        <tissue evidence="1">Siphon/mantle</tissue>
    </source>
</reference>
<dbReference type="EMBL" id="CP111025">
    <property type="protein sequence ID" value="WAR25664.1"/>
    <property type="molecule type" value="Genomic_DNA"/>
</dbReference>
<dbReference type="Proteomes" id="UP001164746">
    <property type="component" value="Chromosome 14"/>
</dbReference>
<organism evidence="1 2">
    <name type="scientific">Mya arenaria</name>
    <name type="common">Soft-shell clam</name>
    <dbReference type="NCBI Taxonomy" id="6604"/>
    <lineage>
        <taxon>Eukaryota</taxon>
        <taxon>Metazoa</taxon>
        <taxon>Spiralia</taxon>
        <taxon>Lophotrochozoa</taxon>
        <taxon>Mollusca</taxon>
        <taxon>Bivalvia</taxon>
        <taxon>Autobranchia</taxon>
        <taxon>Heteroconchia</taxon>
        <taxon>Euheterodonta</taxon>
        <taxon>Imparidentia</taxon>
        <taxon>Neoheterodontei</taxon>
        <taxon>Myida</taxon>
        <taxon>Myoidea</taxon>
        <taxon>Myidae</taxon>
        <taxon>Mya</taxon>
    </lineage>
</organism>
<proteinExistence type="predicted"/>
<keyword evidence="2" id="KW-1185">Reference proteome</keyword>
<evidence type="ECO:0000313" key="2">
    <source>
        <dbReference type="Proteomes" id="UP001164746"/>
    </source>
</evidence>
<sequence>MAKSYMTLKQNIERENWIETCFGLDFVRKALVPFVISKLKERHTLVLRSAGTNNACQGCHLDTLLLKHSNPSKKQCSLNRRNCLCTSKSSGRKSCPTNFCCSMYNAIIDDHFYGQPEWKNTEMQQWAGDYWAVGKCYININSYKECGSAEEVDSSGLLHIVLNNKYLRSIVDGSGSINDFITLMDHDHSISTQAEVNSLRHNIEILTNENQHIKQHLLDKAIETQNKRLQYLEV</sequence>
<accession>A0ABY7FWM6</accession>
<gene>
    <name evidence="1" type="ORF">MAR_011368</name>
</gene>